<feature type="region of interest" description="Disordered" evidence="1">
    <location>
        <begin position="34"/>
        <end position="54"/>
    </location>
</feature>
<reference evidence="2 3" key="1">
    <citation type="journal article" date="2015" name="Annu Rev Anim Biosci">
        <title>The Genome 10K Project: a way forward.</title>
        <authorList>
            <person name="Koepfli K.P."/>
            <person name="Paten B."/>
            <person name="O'Brien S.J."/>
            <person name="Koepfli K.P."/>
            <person name="Paten B."/>
            <person name="Antunes A."/>
            <person name="Belov K."/>
            <person name="Bustamante C."/>
            <person name="Castoe T.A."/>
            <person name="Clawson H."/>
            <person name="Crawford A.J."/>
            <person name="Diekhans M."/>
            <person name="Distel D."/>
            <person name="Durbin R."/>
            <person name="Earl D."/>
            <person name="Fujita M.K."/>
            <person name="Gamble T."/>
            <person name="Georges A."/>
            <person name="Gemmell N."/>
            <person name="Gilbert M.T."/>
            <person name="Graves J.M."/>
            <person name="Green R.E."/>
            <person name="Hickey G."/>
            <person name="Jarvis E.D."/>
            <person name="Johnson W."/>
            <person name="Komissarov A."/>
            <person name="Korf I."/>
            <person name="Kuhn R."/>
            <person name="Larkin D.M."/>
            <person name="Lewin H."/>
            <person name="Lopez J.V."/>
            <person name="Ma J."/>
            <person name="Marques-Bonet T."/>
            <person name="Miller W."/>
            <person name="Murphy R."/>
            <person name="Pevzner P."/>
            <person name="Shapiro B."/>
            <person name="Steiner C."/>
            <person name="Tamazian G."/>
            <person name="Venkatesh B."/>
            <person name="Wang J."/>
            <person name="Wayne R."/>
            <person name="Wiley E."/>
            <person name="Yang H."/>
            <person name="Zhang G."/>
            <person name="Haussler D."/>
            <person name="Ryder O."/>
            <person name="O'Brien S.J."/>
        </authorList>
    </citation>
    <scope>NUCLEOTIDE SEQUENCE</scope>
</reference>
<reference evidence="2 3" key="2">
    <citation type="journal article" date="2018" name="Annu Rev Anim Biosci">
        <title>Bat Biology, Genomes, and the Bat1K Project: To Generate Chromosome-Level Genomes for All Living Bat Species.</title>
        <authorList>
            <person name="Teeling E.C."/>
            <person name="Vernes S.C."/>
            <person name="Davalos L.M."/>
            <person name="Ray D.A."/>
            <person name="Gilbert M.T.P."/>
            <person name="Myers E."/>
        </authorList>
    </citation>
    <scope>NUCLEOTIDE SEQUENCE</scope>
</reference>
<reference evidence="3" key="3">
    <citation type="submission" date="2018-12" db="EMBL/GenBank/DDBJ databases">
        <title>G10K-VGP greater horseshoe bat female genome, primary haplotype.</title>
        <authorList>
            <person name="Teeling E."/>
            <person name="Myers G."/>
            <person name="Vernes S."/>
            <person name="Pippel M."/>
            <person name="Winkler S."/>
            <person name="Fedrigo O."/>
            <person name="Rhie A."/>
            <person name="Koren S."/>
            <person name="Phillippy A."/>
            <person name="Lewin H."/>
            <person name="Damas J."/>
            <person name="Howe K."/>
            <person name="Mountcastle J."/>
            <person name="Jarvis E.D."/>
        </authorList>
    </citation>
    <scope>NUCLEOTIDE SEQUENCE [LARGE SCALE GENOMIC DNA]</scope>
</reference>
<feature type="compositionally biased region" description="Polar residues" evidence="1">
    <location>
        <begin position="98"/>
        <end position="107"/>
    </location>
</feature>
<proteinExistence type="predicted"/>
<feature type="region of interest" description="Disordered" evidence="1">
    <location>
        <begin position="68"/>
        <end position="107"/>
    </location>
</feature>
<sequence length="167" mass="19246">MATRVRTAAIWVPPLQEGDSPCGRIRRLHSQESILRQGTPAQSPLPREPQPRHKSLRTEQVLEWLFSSQEQPKTATSQDINTPNLISSSSWNKRESSGRSPTCQVRASQTKSGKWRITWNGLREIKASWEVQQNTVNTLHLENYVFLLQILFPQDKSFINMTHMERV</sequence>
<reference evidence="2" key="5">
    <citation type="submission" date="2025-09" db="UniProtKB">
        <authorList>
            <consortium name="Ensembl"/>
        </authorList>
    </citation>
    <scope>IDENTIFICATION</scope>
</reference>
<reference evidence="2" key="4">
    <citation type="submission" date="2025-08" db="UniProtKB">
        <authorList>
            <consortium name="Ensembl"/>
        </authorList>
    </citation>
    <scope>IDENTIFICATION</scope>
</reference>
<accession>A0A671FA53</accession>
<feature type="compositionally biased region" description="Polar residues" evidence="1">
    <location>
        <begin position="68"/>
        <end position="91"/>
    </location>
</feature>
<dbReference type="GeneTree" id="ENSGT00940000163459"/>
<organism evidence="2 3">
    <name type="scientific">Rhinolophus ferrumequinum</name>
    <name type="common">Greater horseshoe bat</name>
    <dbReference type="NCBI Taxonomy" id="59479"/>
    <lineage>
        <taxon>Eukaryota</taxon>
        <taxon>Metazoa</taxon>
        <taxon>Chordata</taxon>
        <taxon>Craniata</taxon>
        <taxon>Vertebrata</taxon>
        <taxon>Euteleostomi</taxon>
        <taxon>Mammalia</taxon>
        <taxon>Eutheria</taxon>
        <taxon>Laurasiatheria</taxon>
        <taxon>Chiroptera</taxon>
        <taxon>Yinpterochiroptera</taxon>
        <taxon>Rhinolophoidea</taxon>
        <taxon>Rhinolophidae</taxon>
        <taxon>Rhinolophinae</taxon>
        <taxon>Rhinolophus</taxon>
    </lineage>
</organism>
<dbReference type="Ensembl" id="ENSRFET00010021033.1">
    <property type="protein sequence ID" value="ENSRFEP00010019327.1"/>
    <property type="gene ID" value="ENSRFEG00010012905.1"/>
</dbReference>
<dbReference type="Proteomes" id="UP000472240">
    <property type="component" value="Chromosome 25"/>
</dbReference>
<evidence type="ECO:0000256" key="1">
    <source>
        <dbReference type="SAM" id="MobiDB-lite"/>
    </source>
</evidence>
<evidence type="ECO:0000313" key="3">
    <source>
        <dbReference type="Proteomes" id="UP000472240"/>
    </source>
</evidence>
<evidence type="ECO:0000313" key="2">
    <source>
        <dbReference type="Ensembl" id="ENSRFEP00010019327.1"/>
    </source>
</evidence>
<name>A0A671FA53_RHIFE</name>
<gene>
    <name evidence="2" type="primary">ZNF268</name>
</gene>
<keyword evidence="3" id="KW-1185">Reference proteome</keyword>
<protein>
    <submittedName>
        <fullName evidence="2">Zinc finger protein 268</fullName>
    </submittedName>
</protein>
<dbReference type="AlphaFoldDB" id="A0A671FA53"/>